<dbReference type="Gramene" id="TKW27636">
    <property type="protein sequence ID" value="TKW27636"/>
    <property type="gene ID" value="SEVIR_3G270350v2"/>
</dbReference>
<dbReference type="InterPro" id="IPR053781">
    <property type="entry name" value="F-box_AtFBL13-like"/>
</dbReference>
<dbReference type="Gene3D" id="1.20.1280.50">
    <property type="match status" value="1"/>
</dbReference>
<dbReference type="Pfam" id="PF00646">
    <property type="entry name" value="F-box"/>
    <property type="match status" value="1"/>
</dbReference>
<gene>
    <name evidence="2" type="ORF">SEVIR_3G270350v2</name>
</gene>
<dbReference type="SUPFAM" id="SSF81383">
    <property type="entry name" value="F-box domain"/>
    <property type="match status" value="1"/>
</dbReference>
<reference evidence="2" key="1">
    <citation type="submission" date="2019-03" db="EMBL/GenBank/DDBJ databases">
        <title>WGS assembly of Setaria viridis.</title>
        <authorList>
            <person name="Huang P."/>
            <person name="Jenkins J."/>
            <person name="Grimwood J."/>
            <person name="Barry K."/>
            <person name="Healey A."/>
            <person name="Mamidi S."/>
            <person name="Sreedasyam A."/>
            <person name="Shu S."/>
            <person name="Feldman M."/>
            <person name="Wu J."/>
            <person name="Yu Y."/>
            <person name="Chen C."/>
            <person name="Johnson J."/>
            <person name="Rokhsar D."/>
            <person name="Baxter I."/>
            <person name="Schmutz J."/>
            <person name="Brutnell T."/>
            <person name="Kellogg E."/>
        </authorList>
    </citation>
    <scope>NUCLEOTIDE SEQUENCE [LARGE SCALE GENOMIC DNA]</scope>
</reference>
<proteinExistence type="predicted"/>
<dbReference type="EMBL" id="CM016554">
    <property type="protein sequence ID" value="TKW27636.1"/>
    <property type="molecule type" value="Genomic_DNA"/>
</dbReference>
<dbReference type="PANTHER" id="PTHR34223:SF81">
    <property type="entry name" value="OS08G0281600 PROTEIN"/>
    <property type="match status" value="1"/>
</dbReference>
<accession>A0A4V6D9Z1</accession>
<keyword evidence="3" id="KW-1185">Reference proteome</keyword>
<evidence type="ECO:0000313" key="3">
    <source>
        <dbReference type="Proteomes" id="UP000298652"/>
    </source>
</evidence>
<dbReference type="Proteomes" id="UP000298652">
    <property type="component" value="Chromosome 3"/>
</dbReference>
<dbReference type="PANTHER" id="PTHR34223">
    <property type="entry name" value="OS11G0201299 PROTEIN"/>
    <property type="match status" value="1"/>
</dbReference>
<protein>
    <recommendedName>
        <fullName evidence="1">F-box domain-containing protein</fullName>
    </recommendedName>
</protein>
<evidence type="ECO:0000313" key="2">
    <source>
        <dbReference type="EMBL" id="TKW27636.1"/>
    </source>
</evidence>
<dbReference type="OMA" id="WVPQWIR"/>
<dbReference type="AlphaFoldDB" id="A0A4V6D9Z1"/>
<organism evidence="2 3">
    <name type="scientific">Setaria viridis</name>
    <name type="common">Green bristlegrass</name>
    <name type="synonym">Setaria italica subsp. viridis</name>
    <dbReference type="NCBI Taxonomy" id="4556"/>
    <lineage>
        <taxon>Eukaryota</taxon>
        <taxon>Viridiplantae</taxon>
        <taxon>Streptophyta</taxon>
        <taxon>Embryophyta</taxon>
        <taxon>Tracheophyta</taxon>
        <taxon>Spermatophyta</taxon>
        <taxon>Magnoliopsida</taxon>
        <taxon>Liliopsida</taxon>
        <taxon>Poales</taxon>
        <taxon>Poaceae</taxon>
        <taxon>PACMAD clade</taxon>
        <taxon>Panicoideae</taxon>
        <taxon>Panicodae</taxon>
        <taxon>Paniceae</taxon>
        <taxon>Cenchrinae</taxon>
        <taxon>Setaria</taxon>
    </lineage>
</organism>
<feature type="domain" description="F-box" evidence="1">
    <location>
        <begin position="5"/>
        <end position="35"/>
    </location>
</feature>
<sequence>MEDRLSSLPDDLLHSILCGLPLKHAARTSALSRRWVPQWIRALAASPVLDFTDWDFARGQPPARPAATVDRCLRLHAEHGTPLHVFHVALVSVSPSGPGDGAFGRDVVWWIAAAVAWGAREVEVDLTTSQEEDAVPHADHGSAAFLELPADLFRARNYLMQGKDEIREQSKT</sequence>
<dbReference type="InterPro" id="IPR036047">
    <property type="entry name" value="F-box-like_dom_sf"/>
</dbReference>
<dbReference type="InterPro" id="IPR053197">
    <property type="entry name" value="F-box_SCFL_complex_component"/>
</dbReference>
<dbReference type="CDD" id="cd22160">
    <property type="entry name" value="F-box_AtFBL13-like"/>
    <property type="match status" value="1"/>
</dbReference>
<name>A0A4V6D9Z1_SETVI</name>
<dbReference type="InterPro" id="IPR001810">
    <property type="entry name" value="F-box_dom"/>
</dbReference>
<evidence type="ECO:0000259" key="1">
    <source>
        <dbReference type="Pfam" id="PF00646"/>
    </source>
</evidence>